<dbReference type="InterPro" id="IPR007446">
    <property type="entry name" value="PilP"/>
</dbReference>
<comment type="caution">
    <text evidence="2">The sequence shown here is derived from an EMBL/GenBank/DDBJ whole genome shotgun (WGS) entry which is preliminary data.</text>
</comment>
<protein>
    <submittedName>
        <fullName evidence="2">Pilus assembly protein PilP</fullName>
    </submittedName>
</protein>
<evidence type="ECO:0000313" key="2">
    <source>
        <dbReference type="EMBL" id="OZY87023.1"/>
    </source>
</evidence>
<evidence type="ECO:0000256" key="1">
    <source>
        <dbReference type="SAM" id="SignalP"/>
    </source>
</evidence>
<dbReference type="EMBL" id="NHNI01000001">
    <property type="protein sequence ID" value="OZY87023.1"/>
    <property type="molecule type" value="Genomic_DNA"/>
</dbReference>
<evidence type="ECO:0000313" key="3">
    <source>
        <dbReference type="Proteomes" id="UP000216101"/>
    </source>
</evidence>
<dbReference type="STRING" id="1209072.GCA_000766945_01594"/>
<dbReference type="Proteomes" id="UP000216101">
    <property type="component" value="Unassembled WGS sequence"/>
</dbReference>
<feature type="chain" id="PRO_5012470117" evidence="1">
    <location>
        <begin position="25"/>
        <end position="174"/>
    </location>
</feature>
<keyword evidence="3" id="KW-1185">Reference proteome</keyword>
<keyword evidence="1" id="KW-0732">Signal</keyword>
<dbReference type="PIRSF" id="PIRSF016481">
    <property type="entry name" value="Pilus_assembly_PilP"/>
    <property type="match status" value="1"/>
</dbReference>
<proteinExistence type="predicted"/>
<dbReference type="RefSeq" id="WP_094984530.1">
    <property type="nucleotide sequence ID" value="NZ_NHNI01000001.1"/>
</dbReference>
<dbReference type="PROSITE" id="PS51257">
    <property type="entry name" value="PROKAR_LIPOPROTEIN"/>
    <property type="match status" value="1"/>
</dbReference>
<accession>A0A266QAV6</accession>
<organism evidence="2 3">
    <name type="scientific">Cellvibrio mixtus</name>
    <dbReference type="NCBI Taxonomy" id="39650"/>
    <lineage>
        <taxon>Bacteria</taxon>
        <taxon>Pseudomonadati</taxon>
        <taxon>Pseudomonadota</taxon>
        <taxon>Gammaproteobacteria</taxon>
        <taxon>Cellvibrionales</taxon>
        <taxon>Cellvibrionaceae</taxon>
        <taxon>Cellvibrio</taxon>
    </lineage>
</organism>
<dbReference type="Gene3D" id="2.30.30.830">
    <property type="match status" value="1"/>
</dbReference>
<gene>
    <name evidence="2" type="ORF">CBP51_08560</name>
</gene>
<name>A0A266QAV6_9GAMM</name>
<dbReference type="AlphaFoldDB" id="A0A266QAV6"/>
<sequence length="174" mass="19308">MKKAFCVAPLMGALFLVGCGQASHQDLVDFMEEAKRRPKGQIEPLPTFSPYQPFAYSAMTLRSPFEKPIPVDETAAKGGRTVVPDFTREKEFLERFNVTALKMVGTIEKAGKLWALIDNGERDVVPVTVGNYLGLNHGKIITTSPSQIEVMEIVGDGSNGWVERPRIIKLEEKE</sequence>
<reference evidence="3" key="1">
    <citation type="submission" date="2017-05" db="EMBL/GenBank/DDBJ databases">
        <authorList>
            <person name="Barney B.M."/>
        </authorList>
    </citation>
    <scope>NUCLEOTIDE SEQUENCE [LARGE SCALE GENOMIC DNA]</scope>
    <source>
        <strain evidence="3">PSBB022</strain>
    </source>
</reference>
<feature type="signal peptide" evidence="1">
    <location>
        <begin position="1"/>
        <end position="24"/>
    </location>
</feature>
<dbReference type="Pfam" id="PF04351">
    <property type="entry name" value="PilP"/>
    <property type="match status" value="1"/>
</dbReference>